<evidence type="ECO:0000313" key="10">
    <source>
        <dbReference type="Proteomes" id="UP001141950"/>
    </source>
</evidence>
<dbReference type="PANTHER" id="PTHR34975">
    <property type="entry name" value="SPORE GERMINATION PROTEIN A2"/>
    <property type="match status" value="1"/>
</dbReference>
<evidence type="ECO:0000256" key="5">
    <source>
        <dbReference type="ARBA" id="ARBA00022692"/>
    </source>
</evidence>
<reference evidence="9" key="1">
    <citation type="submission" date="2022-08" db="EMBL/GenBank/DDBJ databases">
        <title>The genomic sequence of strain Paenibacillus sp. SCIV0701.</title>
        <authorList>
            <person name="Zhao H."/>
        </authorList>
    </citation>
    <scope>NUCLEOTIDE SEQUENCE</scope>
    <source>
        <strain evidence="9">SCIV0701</strain>
    </source>
</reference>
<keyword evidence="5 8" id="KW-0812">Transmembrane</keyword>
<dbReference type="GO" id="GO:0016020">
    <property type="term" value="C:membrane"/>
    <property type="evidence" value="ECO:0007669"/>
    <property type="project" value="UniProtKB-SubCell"/>
</dbReference>
<dbReference type="PANTHER" id="PTHR34975:SF2">
    <property type="entry name" value="SPORE GERMINATION PROTEIN A2"/>
    <property type="match status" value="1"/>
</dbReference>
<name>A0A9X2MN25_9BACL</name>
<dbReference type="EMBL" id="JANIPJ010000009">
    <property type="protein sequence ID" value="MCR2804943.1"/>
    <property type="molecule type" value="Genomic_DNA"/>
</dbReference>
<evidence type="ECO:0000256" key="4">
    <source>
        <dbReference type="ARBA" id="ARBA00022544"/>
    </source>
</evidence>
<feature type="transmembrane region" description="Helical" evidence="8">
    <location>
        <begin position="72"/>
        <end position="90"/>
    </location>
</feature>
<sequence length="371" mass="40834">MQQIGKSQLALLIILFLVGSTPLFELGIKAKQDAWLAMSVAAVAGMLLLAVYVKLQKRAPHVGIADLYKFHFGRYIGGAFTVLTSIWLAYESMRNVRDFGELTTMALLGFTPKWIIMLLILLVSAYTASKGIEVFVRVVQLLFPIVVISYAALIMLVFFSGLVKASRLLPVMENGPMPIVRAVFPDLISFPFGQTIVLLVFLSLVKEKDAVGRVSYKSLAIVSLFLVAMNALVMCVLGPELSELTSLPLLQVVQLVRLANFLERLDIIVTLLLYIGLFVKITTLYIASLFTASAVTGISHRNLVFPIGVLIYAMSFLEPNNTYHIWIGLDITLKVVPLFIVVLPLAMLAVGIRKKYRAEAAGGNGRQQAEN</sequence>
<evidence type="ECO:0000256" key="1">
    <source>
        <dbReference type="ARBA" id="ARBA00004141"/>
    </source>
</evidence>
<keyword evidence="3" id="KW-0813">Transport</keyword>
<dbReference type="RefSeq" id="WP_257446580.1">
    <property type="nucleotide sequence ID" value="NZ_JANIPJ010000009.1"/>
</dbReference>
<dbReference type="Proteomes" id="UP001141950">
    <property type="component" value="Unassembled WGS sequence"/>
</dbReference>
<dbReference type="NCBIfam" id="TIGR00912">
    <property type="entry name" value="2A0309"/>
    <property type="match status" value="1"/>
</dbReference>
<dbReference type="AlphaFoldDB" id="A0A9X2MN25"/>
<comment type="subcellular location">
    <subcellularLocation>
        <location evidence="1">Membrane</location>
        <topology evidence="1">Multi-pass membrane protein</topology>
    </subcellularLocation>
</comment>
<feature type="transmembrane region" description="Helical" evidence="8">
    <location>
        <begin position="110"/>
        <end position="129"/>
    </location>
</feature>
<proteinExistence type="inferred from homology"/>
<comment type="similarity">
    <text evidence="2">Belongs to the amino acid-polyamine-organocation (APC) superfamily. Spore germination protein (SGP) (TC 2.A.3.9) family.</text>
</comment>
<evidence type="ECO:0000256" key="2">
    <source>
        <dbReference type="ARBA" id="ARBA00007998"/>
    </source>
</evidence>
<protein>
    <submittedName>
        <fullName evidence="9">Spore germination protein</fullName>
    </submittedName>
</protein>
<evidence type="ECO:0000256" key="3">
    <source>
        <dbReference type="ARBA" id="ARBA00022448"/>
    </source>
</evidence>
<feature type="transmembrane region" description="Helical" evidence="8">
    <location>
        <begin position="34"/>
        <end position="52"/>
    </location>
</feature>
<feature type="transmembrane region" description="Helical" evidence="8">
    <location>
        <begin position="9"/>
        <end position="28"/>
    </location>
</feature>
<feature type="transmembrane region" description="Helical" evidence="8">
    <location>
        <begin position="302"/>
        <end position="317"/>
    </location>
</feature>
<organism evidence="9 10">
    <name type="scientific">Paenibacillus soyae</name>
    <dbReference type="NCBI Taxonomy" id="2969249"/>
    <lineage>
        <taxon>Bacteria</taxon>
        <taxon>Bacillati</taxon>
        <taxon>Bacillota</taxon>
        <taxon>Bacilli</taxon>
        <taxon>Bacillales</taxon>
        <taxon>Paenibacillaceae</taxon>
        <taxon>Paenibacillus</taxon>
    </lineage>
</organism>
<feature type="transmembrane region" description="Helical" evidence="8">
    <location>
        <begin position="141"/>
        <end position="163"/>
    </location>
</feature>
<feature type="transmembrane region" description="Helical" evidence="8">
    <location>
        <begin position="216"/>
        <end position="239"/>
    </location>
</feature>
<keyword evidence="4" id="KW-0309">Germination</keyword>
<feature type="transmembrane region" description="Helical" evidence="8">
    <location>
        <begin position="267"/>
        <end position="290"/>
    </location>
</feature>
<keyword evidence="7 8" id="KW-0472">Membrane</keyword>
<dbReference type="GO" id="GO:0009847">
    <property type="term" value="P:spore germination"/>
    <property type="evidence" value="ECO:0007669"/>
    <property type="project" value="InterPro"/>
</dbReference>
<evidence type="ECO:0000313" key="9">
    <source>
        <dbReference type="EMBL" id="MCR2804943.1"/>
    </source>
</evidence>
<dbReference type="InterPro" id="IPR004761">
    <property type="entry name" value="Spore_GerAB"/>
</dbReference>
<gene>
    <name evidence="9" type="ORF">NQZ67_13745</name>
</gene>
<feature type="transmembrane region" description="Helical" evidence="8">
    <location>
        <begin position="323"/>
        <end position="350"/>
    </location>
</feature>
<evidence type="ECO:0000256" key="8">
    <source>
        <dbReference type="SAM" id="Phobius"/>
    </source>
</evidence>
<dbReference type="Pfam" id="PF03845">
    <property type="entry name" value="Spore_permease"/>
    <property type="match status" value="1"/>
</dbReference>
<comment type="caution">
    <text evidence="9">The sequence shown here is derived from an EMBL/GenBank/DDBJ whole genome shotgun (WGS) entry which is preliminary data.</text>
</comment>
<evidence type="ECO:0000256" key="6">
    <source>
        <dbReference type="ARBA" id="ARBA00022989"/>
    </source>
</evidence>
<evidence type="ECO:0000256" key="7">
    <source>
        <dbReference type="ARBA" id="ARBA00023136"/>
    </source>
</evidence>
<keyword evidence="10" id="KW-1185">Reference proteome</keyword>
<feature type="transmembrane region" description="Helical" evidence="8">
    <location>
        <begin position="183"/>
        <end position="204"/>
    </location>
</feature>
<keyword evidence="6 8" id="KW-1133">Transmembrane helix</keyword>
<accession>A0A9X2MN25</accession>